<dbReference type="PANTHER" id="PTHR13032">
    <property type="entry name" value="MITOCHONDRIAL IMPORT INNER MEMBRANE TRANSLOCASE SUBUNIT TIM21"/>
    <property type="match status" value="1"/>
</dbReference>
<evidence type="ECO:0000256" key="2">
    <source>
        <dbReference type="ARBA" id="ARBA00010867"/>
    </source>
</evidence>
<comment type="subunit">
    <text evidence="8">Component of the TIM23 complex.</text>
</comment>
<accession>A0AAN9TDY9</accession>
<evidence type="ECO:0000256" key="7">
    <source>
        <dbReference type="ARBA" id="ARBA00023136"/>
    </source>
</evidence>
<keyword evidence="5 8" id="KW-1133">Transmembrane helix</keyword>
<keyword evidence="6 8" id="KW-0496">Mitochondrion</keyword>
<name>A0AAN9TDY9_9HEMI</name>
<dbReference type="Gene3D" id="3.10.450.320">
    <property type="entry name" value="Mitochondrial import inner membrane translocase subunit Tim21"/>
    <property type="match status" value="1"/>
</dbReference>
<dbReference type="PANTHER" id="PTHR13032:SF6">
    <property type="entry name" value="MITOCHONDRIAL IMPORT INNER MEMBRANE TRANSLOCASE SUBUNIT TIM21"/>
    <property type="match status" value="1"/>
</dbReference>
<comment type="function">
    <text evidence="8">Essential component of the TIM23 complex, a complex that mediates the translocation of transit peptide-containing proteins across the mitochondrial inner membrane.</text>
</comment>
<evidence type="ECO:0000256" key="6">
    <source>
        <dbReference type="ARBA" id="ARBA00023128"/>
    </source>
</evidence>
<proteinExistence type="inferred from homology"/>
<evidence type="ECO:0000256" key="4">
    <source>
        <dbReference type="ARBA" id="ARBA00022946"/>
    </source>
</evidence>
<evidence type="ECO:0000256" key="3">
    <source>
        <dbReference type="ARBA" id="ARBA00022692"/>
    </source>
</evidence>
<organism evidence="9 10">
    <name type="scientific">Parthenolecanium corni</name>
    <dbReference type="NCBI Taxonomy" id="536013"/>
    <lineage>
        <taxon>Eukaryota</taxon>
        <taxon>Metazoa</taxon>
        <taxon>Ecdysozoa</taxon>
        <taxon>Arthropoda</taxon>
        <taxon>Hexapoda</taxon>
        <taxon>Insecta</taxon>
        <taxon>Pterygota</taxon>
        <taxon>Neoptera</taxon>
        <taxon>Paraneoptera</taxon>
        <taxon>Hemiptera</taxon>
        <taxon>Sternorrhyncha</taxon>
        <taxon>Coccoidea</taxon>
        <taxon>Coccidae</taxon>
        <taxon>Parthenolecanium</taxon>
    </lineage>
</organism>
<evidence type="ECO:0000256" key="8">
    <source>
        <dbReference type="RuleBase" id="RU367142"/>
    </source>
</evidence>
<dbReference type="GO" id="GO:0030150">
    <property type="term" value="P:protein import into mitochondrial matrix"/>
    <property type="evidence" value="ECO:0007669"/>
    <property type="project" value="UniProtKB-UniRule"/>
</dbReference>
<dbReference type="Pfam" id="PF08294">
    <property type="entry name" value="TIM21"/>
    <property type="match status" value="1"/>
</dbReference>
<feature type="transmembrane region" description="Helical" evidence="8">
    <location>
        <begin position="93"/>
        <end position="114"/>
    </location>
</feature>
<keyword evidence="8" id="KW-0653">Protein transport</keyword>
<dbReference type="InterPro" id="IPR013261">
    <property type="entry name" value="Tim21"/>
</dbReference>
<comment type="caution">
    <text evidence="9">The sequence shown here is derived from an EMBL/GenBank/DDBJ whole genome shotgun (WGS) entry which is preliminary data.</text>
</comment>
<gene>
    <name evidence="9" type="ORF">V9T40_000757</name>
</gene>
<evidence type="ECO:0000256" key="5">
    <source>
        <dbReference type="ARBA" id="ARBA00022989"/>
    </source>
</evidence>
<dbReference type="Proteomes" id="UP001367676">
    <property type="component" value="Unassembled WGS sequence"/>
</dbReference>
<keyword evidence="10" id="KW-1185">Reference proteome</keyword>
<keyword evidence="4" id="KW-0809">Transit peptide</keyword>
<sequence length="255" mass="29313">MDRKLLSNVRNVYVLFIRSASSCQWSRVSSIKIDISRPVYANRPEKYLINSDLIFTRHYSADKSKELAESRYDEQTAVSTSVAERIKEGTKTAAYAGFVFMGFGVALVIFYAVFSELFSSKSPHKVYSKAVDYVISDDRVQNAIGDQIKSFGEETRRGRRQHVSHIEYEKDGRTYLRMKFHVKGNRASGTVHLEMVENDAGKFEYRYLFVIVDDVYRKTIILEDNRNKYDGSSVISPLFTDQSGEPFKELDLSLK</sequence>
<keyword evidence="7 8" id="KW-0472">Membrane</keyword>
<evidence type="ECO:0000256" key="1">
    <source>
        <dbReference type="ARBA" id="ARBA00004304"/>
    </source>
</evidence>
<comment type="similarity">
    <text evidence="2 8">Belongs to the TIM21 family.</text>
</comment>
<keyword evidence="8" id="KW-0999">Mitochondrion inner membrane</keyword>
<evidence type="ECO:0000313" key="10">
    <source>
        <dbReference type="Proteomes" id="UP001367676"/>
    </source>
</evidence>
<dbReference type="EMBL" id="JBBCAQ010000034">
    <property type="protein sequence ID" value="KAK7580128.1"/>
    <property type="molecule type" value="Genomic_DNA"/>
</dbReference>
<keyword evidence="8" id="KW-0811">Translocation</keyword>
<dbReference type="InterPro" id="IPR038552">
    <property type="entry name" value="Tim21_IMS_sf"/>
</dbReference>
<reference evidence="9 10" key="1">
    <citation type="submission" date="2024-03" db="EMBL/GenBank/DDBJ databases">
        <title>Adaptation during the transition from Ophiocordyceps entomopathogen to insect associate is accompanied by gene loss and intensified selection.</title>
        <authorList>
            <person name="Ward C.M."/>
            <person name="Onetto C.A."/>
            <person name="Borneman A.R."/>
        </authorList>
    </citation>
    <scope>NUCLEOTIDE SEQUENCE [LARGE SCALE GENOMIC DNA]</scope>
    <source>
        <strain evidence="9">AWRI1</strain>
        <tissue evidence="9">Single Adult Female</tissue>
    </source>
</reference>
<dbReference type="AlphaFoldDB" id="A0AAN9TDY9"/>
<keyword evidence="8" id="KW-0813">Transport</keyword>
<evidence type="ECO:0000313" key="9">
    <source>
        <dbReference type="EMBL" id="KAK7580128.1"/>
    </source>
</evidence>
<comment type="subcellular location">
    <subcellularLocation>
        <location evidence="8">Mitochondrion inner membrane</location>
        <topology evidence="8">Single-pass membrane protein</topology>
    </subcellularLocation>
    <subcellularLocation>
        <location evidence="1">Mitochondrion membrane</location>
        <topology evidence="1">Single-pass membrane protein</topology>
    </subcellularLocation>
</comment>
<dbReference type="GO" id="GO:0005744">
    <property type="term" value="C:TIM23 mitochondrial import inner membrane translocase complex"/>
    <property type="evidence" value="ECO:0007669"/>
    <property type="project" value="UniProtKB-UniRule"/>
</dbReference>
<protein>
    <recommendedName>
        <fullName evidence="8">Mitochondrial import inner membrane translocase subunit Tim21</fullName>
    </recommendedName>
</protein>
<keyword evidence="3 8" id="KW-0812">Transmembrane</keyword>